<proteinExistence type="predicted"/>
<reference evidence="1" key="1">
    <citation type="submission" date="2022-04" db="EMBL/GenBank/DDBJ databases">
        <title>Hymenobacter sp. isolated from the air.</title>
        <authorList>
            <person name="Won M."/>
            <person name="Lee C.-M."/>
            <person name="Woen H.-Y."/>
            <person name="Kwon S.-W."/>
        </authorList>
    </citation>
    <scope>NUCLEOTIDE SEQUENCE</scope>
    <source>
        <strain evidence="1">5116S-3</strain>
    </source>
</reference>
<organism evidence="1 2">
    <name type="scientific">Hymenobacter cellulosilyticus</name>
    <dbReference type="NCBI Taxonomy" id="2932248"/>
    <lineage>
        <taxon>Bacteria</taxon>
        <taxon>Pseudomonadati</taxon>
        <taxon>Bacteroidota</taxon>
        <taxon>Cytophagia</taxon>
        <taxon>Cytophagales</taxon>
        <taxon>Hymenobacteraceae</taxon>
        <taxon>Hymenobacter</taxon>
    </lineage>
</organism>
<dbReference type="KEGG" id="hcu:MUN79_03075"/>
<evidence type="ECO:0000313" key="1">
    <source>
        <dbReference type="EMBL" id="UOQ75087.1"/>
    </source>
</evidence>
<dbReference type="Proteomes" id="UP000831796">
    <property type="component" value="Chromosome"/>
</dbReference>
<dbReference type="RefSeq" id="WP_244678420.1">
    <property type="nucleotide sequence ID" value="NZ_CP095046.1"/>
</dbReference>
<sequence length="50" mass="5793">MSRKLLETDGPEWVRQGIITREQHAQLLALYPEEQRVVGLLPCWAPCCWA</sequence>
<gene>
    <name evidence="1" type="ORF">MUN79_03075</name>
</gene>
<dbReference type="AlphaFoldDB" id="A0A8T9QC42"/>
<accession>A0A8T9QC42</accession>
<name>A0A8T9QC42_9BACT</name>
<keyword evidence="2" id="KW-1185">Reference proteome</keyword>
<dbReference type="EMBL" id="CP095046">
    <property type="protein sequence ID" value="UOQ75087.1"/>
    <property type="molecule type" value="Genomic_DNA"/>
</dbReference>
<evidence type="ECO:0000313" key="2">
    <source>
        <dbReference type="Proteomes" id="UP000831796"/>
    </source>
</evidence>
<protein>
    <submittedName>
        <fullName evidence="1">DUF2157 domain-containing protein</fullName>
    </submittedName>
</protein>